<keyword evidence="11" id="KW-1185">Reference proteome</keyword>
<dbReference type="CDD" id="cd16444">
    <property type="entry name" value="LipB"/>
    <property type="match status" value="1"/>
</dbReference>
<dbReference type="PROSITE" id="PS01313">
    <property type="entry name" value="LIPB"/>
    <property type="match status" value="1"/>
</dbReference>
<dbReference type="InterPro" id="IPR000544">
    <property type="entry name" value="Octanoyltransferase"/>
</dbReference>
<evidence type="ECO:0000256" key="4">
    <source>
        <dbReference type="ARBA" id="ARBA00022679"/>
    </source>
</evidence>
<evidence type="ECO:0000313" key="10">
    <source>
        <dbReference type="EMBL" id="WAR28845.1"/>
    </source>
</evidence>
<evidence type="ECO:0000256" key="5">
    <source>
        <dbReference type="ARBA" id="ARBA00023315"/>
    </source>
</evidence>
<sequence length="274" mass="31186">MLAANRLVHVINLQRMGFVSAYDVQMRYARYHLDELAGKQGAQGFNVILLVEHNPVYTIGLRDRSYTKNDEIKLRQTGAEFHRTNRGGLITFHGPGQLVAYPILNLKDFKIGMRDYVCKLEKTMIGTCEYFGLKARTTENTGVWIEDRKIGAIGIHGSRYITTHGVSLNCNTDLAWFKHIVPCGIEGKGVTSLTEELQKDVNIASTIPVFLDTFRQKFDCEIEEQFLSKQDFDILPTKENLLKIEKEYSNSIDDVDGDVEDEKNRVGQQRLSHP</sequence>
<dbReference type="NCBIfam" id="TIGR00214">
    <property type="entry name" value="lipB"/>
    <property type="match status" value="1"/>
</dbReference>
<gene>
    <name evidence="10" type="ORF">MAR_014549</name>
</gene>
<dbReference type="SUPFAM" id="SSF55681">
    <property type="entry name" value="Class II aaRS and biotin synthetases"/>
    <property type="match status" value="1"/>
</dbReference>
<dbReference type="PANTHER" id="PTHR10993">
    <property type="entry name" value="OCTANOYLTRANSFERASE"/>
    <property type="match status" value="1"/>
</dbReference>
<keyword evidence="5" id="KW-0012">Acyltransferase</keyword>
<evidence type="ECO:0000259" key="9">
    <source>
        <dbReference type="PROSITE" id="PS51733"/>
    </source>
</evidence>
<dbReference type="InterPro" id="IPR004143">
    <property type="entry name" value="BPL_LPL_catalytic"/>
</dbReference>
<proteinExistence type="inferred from homology"/>
<dbReference type="Proteomes" id="UP001164746">
    <property type="component" value="Chromosome 15"/>
</dbReference>
<dbReference type="InterPro" id="IPR045864">
    <property type="entry name" value="aa-tRNA-synth_II/BPL/LPL"/>
</dbReference>
<dbReference type="EMBL" id="CP111026">
    <property type="protein sequence ID" value="WAR28845.1"/>
    <property type="molecule type" value="Genomic_DNA"/>
</dbReference>
<dbReference type="PROSITE" id="PS51733">
    <property type="entry name" value="BPL_LPL_CATALYTIC"/>
    <property type="match status" value="1"/>
</dbReference>
<reference evidence="10" key="1">
    <citation type="submission" date="2022-11" db="EMBL/GenBank/DDBJ databases">
        <title>Centuries of genome instability and evolution in soft-shell clam transmissible cancer (bioRxiv).</title>
        <authorList>
            <person name="Hart S.F.M."/>
            <person name="Yonemitsu M.A."/>
            <person name="Giersch R.M."/>
            <person name="Beal B.F."/>
            <person name="Arriagada G."/>
            <person name="Davis B.W."/>
            <person name="Ostrander E.A."/>
            <person name="Goff S.P."/>
            <person name="Metzger M.J."/>
        </authorList>
    </citation>
    <scope>NUCLEOTIDE SEQUENCE</scope>
    <source>
        <strain evidence="10">MELC-2E11</strain>
        <tissue evidence="10">Siphon/mantle</tissue>
    </source>
</reference>
<evidence type="ECO:0000256" key="6">
    <source>
        <dbReference type="ARBA" id="ARBA00030797"/>
    </source>
</evidence>
<keyword evidence="4" id="KW-0808">Transferase</keyword>
<protein>
    <recommendedName>
        <fullName evidence="3">lipoyl(octanoyl) transferase</fullName>
        <ecNumber evidence="3">2.3.1.181</ecNumber>
    </recommendedName>
    <alternativeName>
        <fullName evidence="6">Lipoate-protein ligase B</fullName>
    </alternativeName>
    <alternativeName>
        <fullName evidence="7">Lipoyl/octanoyl transferase</fullName>
    </alternativeName>
</protein>
<evidence type="ECO:0000256" key="8">
    <source>
        <dbReference type="SAM" id="MobiDB-lite"/>
    </source>
</evidence>
<evidence type="ECO:0000256" key="2">
    <source>
        <dbReference type="ARBA" id="ARBA00007907"/>
    </source>
</evidence>
<evidence type="ECO:0000256" key="1">
    <source>
        <dbReference type="ARBA" id="ARBA00004821"/>
    </source>
</evidence>
<dbReference type="Pfam" id="PF21948">
    <property type="entry name" value="LplA-B_cat"/>
    <property type="match status" value="1"/>
</dbReference>
<evidence type="ECO:0000256" key="7">
    <source>
        <dbReference type="ARBA" id="ARBA00033331"/>
    </source>
</evidence>
<name>A0ABY7G3V8_MYAAR</name>
<dbReference type="EC" id="2.3.1.181" evidence="3"/>
<dbReference type="InterPro" id="IPR020605">
    <property type="entry name" value="Octanoyltransferase_CS"/>
</dbReference>
<comment type="pathway">
    <text evidence="1">Protein modification; protein lipoylation via endogenous pathway; protein N(6)-(lipoyl)lysine from octanoyl-[acyl-carrier-protein]: step 1/2.</text>
</comment>
<dbReference type="NCBIfam" id="NF010925">
    <property type="entry name" value="PRK14345.1"/>
    <property type="match status" value="1"/>
</dbReference>
<dbReference type="HAMAP" id="MF_00013">
    <property type="entry name" value="LipB"/>
    <property type="match status" value="1"/>
</dbReference>
<dbReference type="PANTHER" id="PTHR10993:SF7">
    <property type="entry name" value="LIPOYLTRANSFERASE 2, MITOCHONDRIAL-RELATED"/>
    <property type="match status" value="1"/>
</dbReference>
<organism evidence="10 11">
    <name type="scientific">Mya arenaria</name>
    <name type="common">Soft-shell clam</name>
    <dbReference type="NCBI Taxonomy" id="6604"/>
    <lineage>
        <taxon>Eukaryota</taxon>
        <taxon>Metazoa</taxon>
        <taxon>Spiralia</taxon>
        <taxon>Lophotrochozoa</taxon>
        <taxon>Mollusca</taxon>
        <taxon>Bivalvia</taxon>
        <taxon>Autobranchia</taxon>
        <taxon>Heteroconchia</taxon>
        <taxon>Euheterodonta</taxon>
        <taxon>Imparidentia</taxon>
        <taxon>Neoheterodontei</taxon>
        <taxon>Myida</taxon>
        <taxon>Myoidea</taxon>
        <taxon>Myidae</taxon>
        <taxon>Mya</taxon>
    </lineage>
</organism>
<evidence type="ECO:0000313" key="11">
    <source>
        <dbReference type="Proteomes" id="UP001164746"/>
    </source>
</evidence>
<feature type="region of interest" description="Disordered" evidence="8">
    <location>
        <begin position="253"/>
        <end position="274"/>
    </location>
</feature>
<dbReference type="Gene3D" id="3.30.930.10">
    <property type="entry name" value="Bira Bifunctional Protein, Domain 2"/>
    <property type="match status" value="1"/>
</dbReference>
<comment type="similarity">
    <text evidence="2">Belongs to the LipB family.</text>
</comment>
<evidence type="ECO:0000256" key="3">
    <source>
        <dbReference type="ARBA" id="ARBA00012334"/>
    </source>
</evidence>
<accession>A0ABY7G3V8</accession>
<feature type="domain" description="BPL/LPL catalytic" evidence="9">
    <location>
        <begin position="42"/>
        <end position="222"/>
    </location>
</feature>